<dbReference type="InterPro" id="IPR050079">
    <property type="entry name" value="DEAD_box_RNA_helicase"/>
</dbReference>
<dbReference type="PANTHER" id="PTHR47959:SF16">
    <property type="entry name" value="CRISPR-ASSOCIATED NUCLEASE_HELICASE CAS3-RELATED"/>
    <property type="match status" value="1"/>
</dbReference>
<evidence type="ECO:0000259" key="11">
    <source>
        <dbReference type="PROSITE" id="PS51643"/>
    </source>
</evidence>
<dbReference type="Gene3D" id="3.40.50.300">
    <property type="entry name" value="P-loop containing nucleotide triphosphate hydrolases"/>
    <property type="match status" value="2"/>
</dbReference>
<dbReference type="InterPro" id="IPR054712">
    <property type="entry name" value="Cas3-like_dom"/>
</dbReference>
<evidence type="ECO:0000256" key="2">
    <source>
        <dbReference type="ARBA" id="ARBA00009046"/>
    </source>
</evidence>
<dbReference type="GO" id="GO:0046872">
    <property type="term" value="F:metal ion binding"/>
    <property type="evidence" value="ECO:0007669"/>
    <property type="project" value="UniProtKB-KW"/>
</dbReference>
<evidence type="ECO:0000256" key="10">
    <source>
        <dbReference type="ARBA" id="ARBA00038437"/>
    </source>
</evidence>
<dbReference type="GO" id="GO:0016787">
    <property type="term" value="F:hydrolase activity"/>
    <property type="evidence" value="ECO:0007669"/>
    <property type="project" value="UniProtKB-KW"/>
</dbReference>
<keyword evidence="6" id="KW-0378">Hydrolase</keyword>
<reference evidence="13" key="1">
    <citation type="submission" date="2020-04" db="EMBL/GenBank/DDBJ databases">
        <authorList>
            <person name="Kittiwongwattana C."/>
        </authorList>
    </citation>
    <scope>NUCLEOTIDE SEQUENCE [LARGE SCALE GENOMIC DNA]</scope>
    <source>
        <strain evidence="13">1310</strain>
    </source>
</reference>
<dbReference type="NCBIfam" id="TIGR01587">
    <property type="entry name" value="cas3_core"/>
    <property type="match status" value="1"/>
</dbReference>
<accession>A0AAE6ZDK6</accession>
<sequence length="705" mass="81320">MKSEIDWRDLWAKDDVKIWEHLEHVEMAMSKICEHLYYTFDTRLARKGAILHDVGKAHPHFQRKIKPIGFVSLAEEVKWGYTHRHELSSLAFLPAFPREEWDVLIDMVVAHHRAIIHDAREGGILDLVDRDRRWMTQHLQDWEEWHEYGRCILQYFGYDCPAISREEAAAALWYAVSYCEKKANGWSRWRGLLLAADHFASAYTFQTGSRLSRLFKKPDLSHVNARQGNELYPLSKLKIDDSRPHTMVSYPTGSGKTEFLIRRCMGRICYLLPYQASCNFMYERLKTLLPFDNVDIQHGTSISLGSRKERSERLAPSLVGASVKVMTPHQVIGIVLGTHGFESIMLDLEGCDVILDEIHTYEGITQAMVLEVVKTLVRLNCRIHVATATMPRCLYNAILEILGGVESVYEVTASVEVLDSYDRHTIHLLEDDATVPGILETAIGGEMKCLLVFNRIDAAQKAYEKYEQMFKGVPVLLIHRRFSRLYRRKAEKRLQQLNRKKVPCIVIATQVVEVSLDIDFDLMLTQCAPLESLIQRMGRTNRTGRHPTVPVYVLTPVGSSWPYNKEILERSYALLPQDGEWHERDIQSKLDALYPSLNLREIDSHLIYYNDRYGIRELTNVRNPILSMMMKSDCFTCILKEDESRYKKAGWQQRLMMEIPITWGIIKGNRLEGTQLSVGSKPFVVNQTKSSHQKMGLMLKEEKSS</sequence>
<keyword evidence="3" id="KW-0540">Nuclease</keyword>
<gene>
    <name evidence="12" type="primary">cas3</name>
    <name evidence="12" type="ORF">HF329_06400</name>
</gene>
<evidence type="ECO:0000313" key="13">
    <source>
        <dbReference type="Proteomes" id="UP000502421"/>
    </source>
</evidence>
<dbReference type="Proteomes" id="UP000502421">
    <property type="component" value="Chromosome"/>
</dbReference>
<evidence type="ECO:0000256" key="3">
    <source>
        <dbReference type="ARBA" id="ARBA00022722"/>
    </source>
</evidence>
<organism evidence="12 13">
    <name type="scientific">Chitinophaga oryzae</name>
    <dbReference type="NCBI Taxonomy" id="2725414"/>
    <lineage>
        <taxon>Bacteria</taxon>
        <taxon>Pseudomonadati</taxon>
        <taxon>Bacteroidota</taxon>
        <taxon>Chitinophagia</taxon>
        <taxon>Chitinophagales</taxon>
        <taxon>Chitinophagaceae</taxon>
        <taxon>Chitinophaga</taxon>
    </lineage>
</organism>
<keyword evidence="7" id="KW-0347">Helicase</keyword>
<keyword evidence="4" id="KW-0479">Metal-binding</keyword>
<comment type="similarity">
    <text evidence="2">In the central section; belongs to the CRISPR-associated helicase Cas3 family.</text>
</comment>
<dbReference type="GO" id="GO:0051607">
    <property type="term" value="P:defense response to virus"/>
    <property type="evidence" value="ECO:0007669"/>
    <property type="project" value="UniProtKB-KW"/>
</dbReference>
<dbReference type="InterPro" id="IPR011545">
    <property type="entry name" value="DEAD/DEAH_box_helicase_dom"/>
</dbReference>
<name>A0AAE6ZDK6_9BACT</name>
<dbReference type="PANTHER" id="PTHR47959">
    <property type="entry name" value="ATP-DEPENDENT RNA HELICASE RHLE-RELATED"/>
    <property type="match status" value="1"/>
</dbReference>
<dbReference type="SMART" id="SM00490">
    <property type="entry name" value="HELICc"/>
    <property type="match status" value="1"/>
</dbReference>
<dbReference type="SMART" id="SM00487">
    <property type="entry name" value="DEXDc"/>
    <property type="match status" value="1"/>
</dbReference>
<keyword evidence="8" id="KW-0067">ATP-binding</keyword>
<protein>
    <submittedName>
        <fullName evidence="12">CRISPR-associated helicase Cas3</fullName>
    </submittedName>
</protein>
<dbReference type="Pfam" id="PF01966">
    <property type="entry name" value="HD"/>
    <property type="match status" value="1"/>
</dbReference>
<evidence type="ECO:0000256" key="1">
    <source>
        <dbReference type="ARBA" id="ARBA00006847"/>
    </source>
</evidence>
<dbReference type="InterPro" id="IPR014001">
    <property type="entry name" value="Helicase_ATP-bd"/>
</dbReference>
<evidence type="ECO:0000313" key="12">
    <source>
        <dbReference type="EMBL" id="QJB30953.1"/>
    </source>
</evidence>
<dbReference type="CDD" id="cd09641">
    <property type="entry name" value="Cas3''_I"/>
    <property type="match status" value="1"/>
</dbReference>
<proteinExistence type="inferred from homology"/>
<dbReference type="InterPro" id="IPR006483">
    <property type="entry name" value="CRISPR-assoc_Cas3_HD"/>
</dbReference>
<dbReference type="InterPro" id="IPR006674">
    <property type="entry name" value="HD_domain"/>
</dbReference>
<dbReference type="EMBL" id="CP051205">
    <property type="protein sequence ID" value="QJB30953.1"/>
    <property type="molecule type" value="Genomic_DNA"/>
</dbReference>
<evidence type="ECO:0000256" key="5">
    <source>
        <dbReference type="ARBA" id="ARBA00022741"/>
    </source>
</evidence>
<evidence type="ECO:0000256" key="8">
    <source>
        <dbReference type="ARBA" id="ARBA00022840"/>
    </source>
</evidence>
<dbReference type="InterPro" id="IPR027417">
    <property type="entry name" value="P-loop_NTPase"/>
</dbReference>
<dbReference type="NCBIfam" id="TIGR01596">
    <property type="entry name" value="cas3_HD"/>
    <property type="match status" value="1"/>
</dbReference>
<keyword evidence="5" id="KW-0547">Nucleotide-binding</keyword>
<dbReference type="GO" id="GO:0005829">
    <property type="term" value="C:cytosol"/>
    <property type="evidence" value="ECO:0007669"/>
    <property type="project" value="TreeGrafter"/>
</dbReference>
<dbReference type="GO" id="GO:0005524">
    <property type="term" value="F:ATP binding"/>
    <property type="evidence" value="ECO:0007669"/>
    <property type="project" value="UniProtKB-KW"/>
</dbReference>
<dbReference type="GO" id="GO:0004518">
    <property type="term" value="F:nuclease activity"/>
    <property type="evidence" value="ECO:0007669"/>
    <property type="project" value="UniProtKB-KW"/>
</dbReference>
<dbReference type="InterPro" id="IPR006474">
    <property type="entry name" value="Helicase_Cas3_CRISPR-ass_core"/>
</dbReference>
<dbReference type="GO" id="GO:0003724">
    <property type="term" value="F:RNA helicase activity"/>
    <property type="evidence" value="ECO:0007669"/>
    <property type="project" value="TreeGrafter"/>
</dbReference>
<dbReference type="KEGG" id="coy:HF329_06400"/>
<feature type="domain" description="HD Cas3-type" evidence="11">
    <location>
        <begin position="11"/>
        <end position="199"/>
    </location>
</feature>
<keyword evidence="9" id="KW-0051">Antiviral defense</keyword>
<dbReference type="Gene3D" id="1.10.3210.30">
    <property type="match status" value="1"/>
</dbReference>
<dbReference type="InterPro" id="IPR038257">
    <property type="entry name" value="CRISPR-assoc_Cas3_HD_sf"/>
</dbReference>
<dbReference type="SUPFAM" id="SSF52540">
    <property type="entry name" value="P-loop containing nucleoside triphosphate hydrolases"/>
    <property type="match status" value="1"/>
</dbReference>
<comment type="similarity">
    <text evidence="1">In the N-terminal section; belongs to the CRISPR-associated nuclease Cas3-HD family.</text>
</comment>
<evidence type="ECO:0000256" key="9">
    <source>
        <dbReference type="ARBA" id="ARBA00023118"/>
    </source>
</evidence>
<dbReference type="SUPFAM" id="SSF109604">
    <property type="entry name" value="HD-domain/PDEase-like"/>
    <property type="match status" value="1"/>
</dbReference>
<dbReference type="Pfam" id="PF22590">
    <property type="entry name" value="Cas3-like_C_2"/>
    <property type="match status" value="1"/>
</dbReference>
<dbReference type="GO" id="GO:0003676">
    <property type="term" value="F:nucleic acid binding"/>
    <property type="evidence" value="ECO:0007669"/>
    <property type="project" value="InterPro"/>
</dbReference>
<dbReference type="InterPro" id="IPR001650">
    <property type="entry name" value="Helicase_C-like"/>
</dbReference>
<dbReference type="AlphaFoldDB" id="A0AAE6ZDK6"/>
<evidence type="ECO:0000256" key="7">
    <source>
        <dbReference type="ARBA" id="ARBA00022806"/>
    </source>
</evidence>
<evidence type="ECO:0000256" key="6">
    <source>
        <dbReference type="ARBA" id="ARBA00022801"/>
    </source>
</evidence>
<dbReference type="RefSeq" id="WP_168803231.1">
    <property type="nucleotide sequence ID" value="NZ_CP051205.1"/>
</dbReference>
<dbReference type="PROSITE" id="PS51643">
    <property type="entry name" value="HD_CAS3"/>
    <property type="match status" value="1"/>
</dbReference>
<comment type="similarity">
    <text evidence="10">Belongs to the DEAD box helicase family.</text>
</comment>
<dbReference type="Pfam" id="PF00270">
    <property type="entry name" value="DEAD"/>
    <property type="match status" value="1"/>
</dbReference>
<evidence type="ECO:0000256" key="4">
    <source>
        <dbReference type="ARBA" id="ARBA00022723"/>
    </source>
</evidence>